<name>A0AAV5JQG6_9ROSI</name>
<comment type="caution">
    <text evidence="1">The sequence shown here is derived from an EMBL/GenBank/DDBJ whole genome shotgun (WGS) entry which is preliminary data.</text>
</comment>
<keyword evidence="2" id="KW-1185">Reference proteome</keyword>
<reference evidence="1 2" key="1">
    <citation type="journal article" date="2021" name="Commun. Biol.">
        <title>The genome of Shorea leprosula (Dipterocarpaceae) highlights the ecological relevance of drought in aseasonal tropical rainforests.</title>
        <authorList>
            <person name="Ng K.K.S."/>
            <person name="Kobayashi M.J."/>
            <person name="Fawcett J.A."/>
            <person name="Hatakeyama M."/>
            <person name="Paape T."/>
            <person name="Ng C.H."/>
            <person name="Ang C.C."/>
            <person name="Tnah L.H."/>
            <person name="Lee C.T."/>
            <person name="Nishiyama T."/>
            <person name="Sese J."/>
            <person name="O'Brien M.J."/>
            <person name="Copetti D."/>
            <person name="Mohd Noor M.I."/>
            <person name="Ong R.C."/>
            <person name="Putra M."/>
            <person name="Sireger I.Z."/>
            <person name="Indrioko S."/>
            <person name="Kosugi Y."/>
            <person name="Izuno A."/>
            <person name="Isagi Y."/>
            <person name="Lee S.L."/>
            <person name="Shimizu K.K."/>
        </authorList>
    </citation>
    <scope>NUCLEOTIDE SEQUENCE [LARGE SCALE GENOMIC DNA]</scope>
    <source>
        <strain evidence="1">214</strain>
    </source>
</reference>
<dbReference type="Proteomes" id="UP001054252">
    <property type="component" value="Unassembled WGS sequence"/>
</dbReference>
<organism evidence="1 2">
    <name type="scientific">Rubroshorea leprosula</name>
    <dbReference type="NCBI Taxonomy" id="152421"/>
    <lineage>
        <taxon>Eukaryota</taxon>
        <taxon>Viridiplantae</taxon>
        <taxon>Streptophyta</taxon>
        <taxon>Embryophyta</taxon>
        <taxon>Tracheophyta</taxon>
        <taxon>Spermatophyta</taxon>
        <taxon>Magnoliopsida</taxon>
        <taxon>eudicotyledons</taxon>
        <taxon>Gunneridae</taxon>
        <taxon>Pentapetalae</taxon>
        <taxon>rosids</taxon>
        <taxon>malvids</taxon>
        <taxon>Malvales</taxon>
        <taxon>Dipterocarpaceae</taxon>
        <taxon>Rubroshorea</taxon>
    </lineage>
</organism>
<evidence type="ECO:0000313" key="2">
    <source>
        <dbReference type="Proteomes" id="UP001054252"/>
    </source>
</evidence>
<sequence>MKKRLMLRDELLGKVAASGRRIISFLLCYIYLYPLVHF</sequence>
<dbReference type="EMBL" id="BPVZ01000037">
    <property type="protein sequence ID" value="GKV12625.1"/>
    <property type="molecule type" value="Genomic_DNA"/>
</dbReference>
<dbReference type="AlphaFoldDB" id="A0AAV5JQG6"/>
<evidence type="ECO:0000313" key="1">
    <source>
        <dbReference type="EMBL" id="GKV12625.1"/>
    </source>
</evidence>
<accession>A0AAV5JQG6</accession>
<gene>
    <name evidence="1" type="ORF">SLEP1_g23747</name>
</gene>
<protein>
    <submittedName>
        <fullName evidence="1">Uncharacterized protein</fullName>
    </submittedName>
</protein>
<proteinExistence type="predicted"/>